<sequence length="564" mass="62336">MVAIRNVMIRRVVSTLICIQAVLGLTPPAPYPPSEKFSDDALAALVDPTQPNTGIAYFDQYIDHGNPEFGTFSQTYWYNATFWNGPGSPVIIFTPGEIAAAGYGAYLTDQFLTGVIAKEVGGAVVMVEHRYWGNSTPFDAQSTKNLQYLNLDQSIADFVHFARTAKLPFDANGTSNVPNAPWIWSGGSYSGALGAWIESIAPGTFWATHSSSGPVEAIYDYWSYFQGIQQGMPKNCSKDYAAIIDHVDRVFIHGSRKEQADLKQLFGLQDLAHVDDVAAAISSPIWAWQSIQFTSGYSIFYQMCDAIEGVSPNSTIPSNTTSSCGVGLKKALPNFATFFKSQYLPGYCKGYGYDDWTDELGVACFDTYNASNPMYTDQSGDNGFDRTWVWMTCNDPFFYYQTGAPMNRPTVFSRLASADYWQRQCELFFPREGDYTYASGLGKTAGDVNAHTKGWRLPEYLDAESRLLFVNGEFDPWRSASVASEFRPGGPLASTPDVPSILIPGSRHCNDLRVRNAVNPDIKKAQKDIVAQMAKWTGEFYGPANGRRSFASSSARRLRAPAFR</sequence>
<dbReference type="EMBL" id="MU393522">
    <property type="protein sequence ID" value="KAI4862599.1"/>
    <property type="molecule type" value="Genomic_DNA"/>
</dbReference>
<protein>
    <submittedName>
        <fullName evidence="1">Serine peptidase</fullName>
    </submittedName>
</protein>
<evidence type="ECO:0000313" key="2">
    <source>
        <dbReference type="Proteomes" id="UP001497700"/>
    </source>
</evidence>
<reference evidence="1 2" key="1">
    <citation type="journal article" date="2022" name="New Phytol.">
        <title>Ecological generalism drives hyperdiversity of secondary metabolite gene clusters in xylarialean endophytes.</title>
        <authorList>
            <person name="Franco M.E.E."/>
            <person name="Wisecaver J.H."/>
            <person name="Arnold A.E."/>
            <person name="Ju Y.M."/>
            <person name="Slot J.C."/>
            <person name="Ahrendt S."/>
            <person name="Moore L.P."/>
            <person name="Eastman K.E."/>
            <person name="Scott K."/>
            <person name="Konkel Z."/>
            <person name="Mondo S.J."/>
            <person name="Kuo A."/>
            <person name="Hayes R.D."/>
            <person name="Haridas S."/>
            <person name="Andreopoulos B."/>
            <person name="Riley R."/>
            <person name="LaButti K."/>
            <person name="Pangilinan J."/>
            <person name="Lipzen A."/>
            <person name="Amirebrahimi M."/>
            <person name="Yan J."/>
            <person name="Adam C."/>
            <person name="Keymanesh K."/>
            <person name="Ng V."/>
            <person name="Louie K."/>
            <person name="Northen T."/>
            <person name="Drula E."/>
            <person name="Henrissat B."/>
            <person name="Hsieh H.M."/>
            <person name="Youens-Clark K."/>
            <person name="Lutzoni F."/>
            <person name="Miadlikowska J."/>
            <person name="Eastwood D.C."/>
            <person name="Hamelin R.C."/>
            <person name="Grigoriev I.V."/>
            <person name="U'Ren J.M."/>
        </authorList>
    </citation>
    <scope>NUCLEOTIDE SEQUENCE [LARGE SCALE GENOMIC DNA]</scope>
    <source>
        <strain evidence="1 2">CBS 119005</strain>
    </source>
</reference>
<gene>
    <name evidence="1" type="ORF">F4820DRAFT_17268</name>
</gene>
<proteinExistence type="predicted"/>
<accession>A0ACB9YT71</accession>
<dbReference type="Proteomes" id="UP001497700">
    <property type="component" value="Unassembled WGS sequence"/>
</dbReference>
<comment type="caution">
    <text evidence="1">The sequence shown here is derived from an EMBL/GenBank/DDBJ whole genome shotgun (WGS) entry which is preliminary data.</text>
</comment>
<evidence type="ECO:0000313" key="1">
    <source>
        <dbReference type="EMBL" id="KAI4862599.1"/>
    </source>
</evidence>
<organism evidence="1 2">
    <name type="scientific">Hypoxylon rubiginosum</name>
    <dbReference type="NCBI Taxonomy" id="110542"/>
    <lineage>
        <taxon>Eukaryota</taxon>
        <taxon>Fungi</taxon>
        <taxon>Dikarya</taxon>
        <taxon>Ascomycota</taxon>
        <taxon>Pezizomycotina</taxon>
        <taxon>Sordariomycetes</taxon>
        <taxon>Xylariomycetidae</taxon>
        <taxon>Xylariales</taxon>
        <taxon>Hypoxylaceae</taxon>
        <taxon>Hypoxylon</taxon>
    </lineage>
</organism>
<keyword evidence="2" id="KW-1185">Reference proteome</keyword>
<name>A0ACB9YT71_9PEZI</name>